<comment type="caution">
    <text evidence="8">The sequence shown here is derived from an EMBL/GenBank/DDBJ whole genome shotgun (WGS) entry which is preliminary data.</text>
</comment>
<evidence type="ECO:0000256" key="5">
    <source>
        <dbReference type="ARBA" id="ARBA00022729"/>
    </source>
</evidence>
<proteinExistence type="inferred from homology"/>
<evidence type="ECO:0000256" key="3">
    <source>
        <dbReference type="ARBA" id="ARBA00010400"/>
    </source>
</evidence>
<feature type="domain" description="RxLR effector PexRD54 WY" evidence="7">
    <location>
        <begin position="19"/>
        <end position="55"/>
    </location>
</feature>
<keyword evidence="6" id="KW-0843">Virulence</keyword>
<evidence type="ECO:0000256" key="6">
    <source>
        <dbReference type="ARBA" id="ARBA00023026"/>
    </source>
</evidence>
<reference evidence="8" key="1">
    <citation type="submission" date="2018-05" db="EMBL/GenBank/DDBJ databases">
        <title>Effector identification in a new, highly contiguous assembly of the strawberry crown rot pathogen Phytophthora cactorum.</title>
        <authorList>
            <person name="Armitage A.D."/>
            <person name="Nellist C.F."/>
            <person name="Bates H."/>
            <person name="Vickerstaff R.J."/>
            <person name="Harrison R.J."/>
        </authorList>
    </citation>
    <scope>NUCLEOTIDE SEQUENCE</scope>
    <source>
        <strain evidence="8">P421</strain>
    </source>
</reference>
<accession>A0A8T1LN98</accession>
<organism evidence="8 9">
    <name type="scientific">Phytophthora cactorum</name>
    <dbReference type="NCBI Taxonomy" id="29920"/>
    <lineage>
        <taxon>Eukaryota</taxon>
        <taxon>Sar</taxon>
        <taxon>Stramenopiles</taxon>
        <taxon>Oomycota</taxon>
        <taxon>Peronosporomycetes</taxon>
        <taxon>Peronosporales</taxon>
        <taxon>Peronosporaceae</taxon>
        <taxon>Phytophthora</taxon>
    </lineage>
</organism>
<dbReference type="Pfam" id="PF22748">
    <property type="entry name" value="PexRD54_WY"/>
    <property type="match status" value="1"/>
</dbReference>
<dbReference type="EMBL" id="RCMV01001770">
    <property type="protein sequence ID" value="KAG3206914.1"/>
    <property type="molecule type" value="Genomic_DNA"/>
</dbReference>
<comment type="similarity">
    <text evidence="3">Belongs to the RxLR effector family.</text>
</comment>
<comment type="subcellular location">
    <subcellularLocation>
        <location evidence="1">Host cell</location>
    </subcellularLocation>
    <subcellularLocation>
        <location evidence="2">Secreted</location>
    </subcellularLocation>
</comment>
<protein>
    <recommendedName>
        <fullName evidence="7">RxLR effector PexRD54 WY domain-containing protein</fullName>
    </recommendedName>
</protein>
<evidence type="ECO:0000259" key="7">
    <source>
        <dbReference type="Pfam" id="PF22748"/>
    </source>
</evidence>
<dbReference type="Proteomes" id="UP000760860">
    <property type="component" value="Unassembled WGS sequence"/>
</dbReference>
<dbReference type="VEuPathDB" id="FungiDB:PC110_g20584"/>
<sequence>MDKKVKISVWEMENLLRTNWLKGGQTSDDIFKLLKLINDSDKPFENPMLLMWVSYANKPDDEYPFTSMLWVMKKYYSEQTLERMFIQAKQGTGRAKHTASKLENALGRSQGRSADDYFNFLKIDEKGDDIFKDPALDVWVSFVSKNDPDEFAVFSVLRKHFGDLDLARMLSYAVVQPTSKGFLKAILLPTCGSYNSRSG</sequence>
<name>A0A8T1LN98_9STRA</name>
<evidence type="ECO:0000256" key="4">
    <source>
        <dbReference type="ARBA" id="ARBA00022525"/>
    </source>
</evidence>
<evidence type="ECO:0000313" key="8">
    <source>
        <dbReference type="EMBL" id="KAG3206914.1"/>
    </source>
</evidence>
<dbReference type="AlphaFoldDB" id="A0A8T1LN98"/>
<evidence type="ECO:0000313" key="9">
    <source>
        <dbReference type="Proteomes" id="UP000760860"/>
    </source>
</evidence>
<keyword evidence="5" id="KW-0732">Signal</keyword>
<evidence type="ECO:0000256" key="2">
    <source>
        <dbReference type="ARBA" id="ARBA00004613"/>
    </source>
</evidence>
<keyword evidence="4" id="KW-0964">Secreted</keyword>
<evidence type="ECO:0000256" key="1">
    <source>
        <dbReference type="ARBA" id="ARBA00004340"/>
    </source>
</evidence>
<dbReference type="InterPro" id="IPR054463">
    <property type="entry name" value="PexRD54_WY"/>
</dbReference>
<gene>
    <name evidence="8" type="ORF">PC129_g21601</name>
</gene>